<dbReference type="InterPro" id="IPR011016">
    <property type="entry name" value="Znf_RING-CH"/>
</dbReference>
<dbReference type="CDD" id="cd16491">
    <property type="entry name" value="RING-CH-C4HC3_LTN1"/>
    <property type="match status" value="1"/>
</dbReference>
<keyword evidence="9 15" id="KW-0479">Metal-binding</keyword>
<dbReference type="InterPro" id="IPR013083">
    <property type="entry name" value="Znf_RING/FYVE/PHD"/>
</dbReference>
<reference evidence="19" key="1">
    <citation type="submission" date="2018-02" db="EMBL/GenBank/DDBJ databases">
        <authorList>
            <person name="Cohen D.B."/>
            <person name="Kent A.D."/>
        </authorList>
    </citation>
    <scope>NUCLEOTIDE SEQUENCE</scope>
</reference>
<accession>A0A2N9E5V5</accession>
<organism evidence="19">
    <name type="scientific">Fagus sylvatica</name>
    <name type="common">Beechnut</name>
    <dbReference type="NCBI Taxonomy" id="28930"/>
    <lineage>
        <taxon>Eukaryota</taxon>
        <taxon>Viridiplantae</taxon>
        <taxon>Streptophyta</taxon>
        <taxon>Embryophyta</taxon>
        <taxon>Tracheophyta</taxon>
        <taxon>Spermatophyta</taxon>
        <taxon>Magnoliopsida</taxon>
        <taxon>eudicotyledons</taxon>
        <taxon>Gunneridae</taxon>
        <taxon>Pentapetalae</taxon>
        <taxon>rosids</taxon>
        <taxon>fabids</taxon>
        <taxon>Fagales</taxon>
        <taxon>Fagaceae</taxon>
        <taxon>Fagus</taxon>
    </lineage>
</organism>
<evidence type="ECO:0000256" key="8">
    <source>
        <dbReference type="ARBA" id="ARBA00022679"/>
    </source>
</evidence>
<proteinExistence type="inferred from homology"/>
<keyword evidence="7" id="KW-0963">Cytoplasm</keyword>
<keyword evidence="12 15" id="KW-0833">Ubl conjugation pathway</keyword>
<dbReference type="GO" id="GO:0072344">
    <property type="term" value="P:rescue of stalled ribosome"/>
    <property type="evidence" value="ECO:0007669"/>
    <property type="project" value="UniProtKB-UniRule"/>
</dbReference>
<feature type="domain" description="Phorbol-ester/DAG-type" evidence="17">
    <location>
        <begin position="1860"/>
        <end position="1916"/>
    </location>
</feature>
<dbReference type="GO" id="GO:1990112">
    <property type="term" value="C:RQC complex"/>
    <property type="evidence" value="ECO:0007669"/>
    <property type="project" value="UniProtKB-UniRule"/>
</dbReference>
<dbReference type="EMBL" id="OIVN01000103">
    <property type="protein sequence ID" value="SPC74316.1"/>
    <property type="molecule type" value="Genomic_DNA"/>
</dbReference>
<dbReference type="GO" id="GO:1990116">
    <property type="term" value="P:ribosome-associated ubiquitin-dependent protein catabolic process"/>
    <property type="evidence" value="ECO:0007669"/>
    <property type="project" value="UniProtKB-UniRule"/>
</dbReference>
<dbReference type="Pfam" id="PF22999">
    <property type="entry name" value="LTN1_E3_ligase_6th"/>
    <property type="match status" value="1"/>
</dbReference>
<dbReference type="Gene3D" id="1.25.10.10">
    <property type="entry name" value="Leucine-rich Repeat Variant"/>
    <property type="match status" value="1"/>
</dbReference>
<dbReference type="InterPro" id="IPR001841">
    <property type="entry name" value="Znf_RING"/>
</dbReference>
<protein>
    <recommendedName>
        <fullName evidence="6 15">E3 ubiquitin-protein ligase listerin</fullName>
        <ecNumber evidence="5 15">2.3.2.27</ecNumber>
    </recommendedName>
    <alternativeName>
        <fullName evidence="15">RING-type E3 ubiquitin transferase listerin</fullName>
    </alternativeName>
</protein>
<gene>
    <name evidence="19" type="ORF">FSB_LOCUS2198</name>
</gene>
<dbReference type="UniPathway" id="UPA00143"/>
<dbReference type="PANTHER" id="PTHR12389:SF0">
    <property type="entry name" value="E3 UBIQUITIN-PROTEIN LIGASE LISTERIN"/>
    <property type="match status" value="1"/>
</dbReference>
<dbReference type="Pfam" id="PF23009">
    <property type="entry name" value="UBC_like"/>
    <property type="match status" value="1"/>
</dbReference>
<dbReference type="EC" id="2.3.2.27" evidence="5 15"/>
<feature type="region of interest" description="Disordered" evidence="16">
    <location>
        <begin position="1"/>
        <end position="21"/>
    </location>
</feature>
<comment type="subcellular location">
    <subcellularLocation>
        <location evidence="2">Cytoplasm</location>
        <location evidence="2">Cytosol</location>
    </subcellularLocation>
</comment>
<dbReference type="InterPro" id="IPR054477">
    <property type="entry name" value="LTN1_E3_ligase_6th"/>
</dbReference>
<dbReference type="InterPro" id="IPR039804">
    <property type="entry name" value="RING-CH-C4HC3_LTN1"/>
</dbReference>
<evidence type="ECO:0000256" key="6">
    <source>
        <dbReference type="ARBA" id="ARBA00017157"/>
    </source>
</evidence>
<dbReference type="SUPFAM" id="SSF48371">
    <property type="entry name" value="ARM repeat"/>
    <property type="match status" value="1"/>
</dbReference>
<dbReference type="SMART" id="SM00184">
    <property type="entry name" value="RING"/>
    <property type="match status" value="1"/>
</dbReference>
<dbReference type="GO" id="GO:0016567">
    <property type="term" value="P:protein ubiquitination"/>
    <property type="evidence" value="ECO:0007669"/>
    <property type="project" value="UniProtKB-UniPathway"/>
</dbReference>
<dbReference type="Gene3D" id="3.30.40.10">
    <property type="entry name" value="Zinc/RING finger domain, C3HC4 (zinc finger)"/>
    <property type="match status" value="1"/>
</dbReference>
<comment type="function">
    <text evidence="15">E3 ubiquitin-protein ligase. Component of the ribosome quality control complex (RQC), a ribosome-associated complex that mediates ubiquitination and extraction of incompletely synthesized nascent chains for proteasomal degradation.</text>
</comment>
<evidence type="ECO:0000256" key="15">
    <source>
        <dbReference type="RuleBase" id="RU367090"/>
    </source>
</evidence>
<dbReference type="Pfam" id="PF13639">
    <property type="entry name" value="zf-RING_2"/>
    <property type="match status" value="1"/>
</dbReference>
<dbReference type="PROSITE" id="PS50081">
    <property type="entry name" value="ZF_DAG_PE_2"/>
    <property type="match status" value="1"/>
</dbReference>
<feature type="domain" description="RING-type" evidence="18">
    <location>
        <begin position="1873"/>
        <end position="1920"/>
    </location>
</feature>
<evidence type="ECO:0000313" key="19">
    <source>
        <dbReference type="EMBL" id="SPC74316.1"/>
    </source>
</evidence>
<dbReference type="SMART" id="SM00744">
    <property type="entry name" value="RINGv"/>
    <property type="match status" value="1"/>
</dbReference>
<dbReference type="InterPro" id="IPR016024">
    <property type="entry name" value="ARM-type_fold"/>
</dbReference>
<evidence type="ECO:0000256" key="11">
    <source>
        <dbReference type="ARBA" id="ARBA00022771"/>
    </source>
</evidence>
<comment type="similarity">
    <text evidence="4 15">Belongs to the LTN1 family.</text>
</comment>
<evidence type="ECO:0000256" key="13">
    <source>
        <dbReference type="ARBA" id="ARBA00022833"/>
    </source>
</evidence>
<evidence type="ECO:0000256" key="10">
    <source>
        <dbReference type="ARBA" id="ARBA00022737"/>
    </source>
</evidence>
<dbReference type="PANTHER" id="PTHR12389">
    <property type="entry name" value="ZINC FINGER PROTEIN 294"/>
    <property type="match status" value="1"/>
</dbReference>
<keyword evidence="10" id="KW-0677">Repeat</keyword>
<keyword evidence="8 15" id="KW-0808">Transferase</keyword>
<dbReference type="InterPro" id="IPR011989">
    <property type="entry name" value="ARM-like"/>
</dbReference>
<evidence type="ECO:0000256" key="14">
    <source>
        <dbReference type="PROSITE-ProRule" id="PRU00175"/>
    </source>
</evidence>
<evidence type="ECO:0000256" key="1">
    <source>
        <dbReference type="ARBA" id="ARBA00000900"/>
    </source>
</evidence>
<evidence type="ECO:0000256" key="5">
    <source>
        <dbReference type="ARBA" id="ARBA00012483"/>
    </source>
</evidence>
<dbReference type="GO" id="GO:0061630">
    <property type="term" value="F:ubiquitin protein ligase activity"/>
    <property type="evidence" value="ECO:0007669"/>
    <property type="project" value="UniProtKB-UniRule"/>
</dbReference>
<comment type="pathway">
    <text evidence="3 15">Protein modification; protein ubiquitination.</text>
</comment>
<evidence type="ECO:0000256" key="4">
    <source>
        <dbReference type="ARBA" id="ARBA00007997"/>
    </source>
</evidence>
<keyword evidence="13 15" id="KW-0862">Zinc</keyword>
<dbReference type="GO" id="GO:0005829">
    <property type="term" value="C:cytosol"/>
    <property type="evidence" value="ECO:0007669"/>
    <property type="project" value="UniProtKB-SubCell"/>
</dbReference>
<comment type="subunit">
    <text evidence="15">Component of the ribosome quality control complex (RQC).</text>
</comment>
<dbReference type="InterPro" id="IPR054478">
    <property type="entry name" value="LTN1_UBC"/>
</dbReference>
<sequence length="1923" mass="215271">MGRQKGEGGKGKARPSSSSLAASLLPTGSAATVGFGGYVGSSRLDSSLASEDSVPFHDIDGEMAQHLKRLGRKDSTTKLKALQSLSDLLKEKPGKDIVPIIPQWAFEYKRLLQDYNREVRRATHDTMTNLVIAVGRDLAPHLKSLMGPWWFSQFDPVFEVSQAAKQSLQVAFPAQEKRLEALVICTNEIFMYLEENLKLTPQNMSDKAVALDELKEMHQQVISSSLLALATLLDVLVCMQLERPGFESLTAEPKHALKARETAISFAEKLFTAHKYFADFLKSQSPAIRAATFSILRSFIKNIPQVLSDGNIKTLASMILGAFQEKDPSCHSSMWDVVLLFSKRFPDSWGSLNVQKIVLNRFWLFLKSGCFGSQQVSYPALVLFLDTLPPKAIVGEKFFLDFFQNLWAGGNPSHSSNADRLAFFQAFKECFIWGLHNASRYCEGLDSVHHFRVTLIENILVKLLWQDYMFFVSLKNQDRVLSGISADSSEDNDLASNKKTVENPRSYLRDLGKCIIEILSGISLLEHNLLSAFTLEFQENCLGMLQQTENSERATESVERLIHFILLLERHAIHSVGDWPLADLVGPMLAKSFPLIKSLDSPESVRLLSVAVSVFGPRKIVKELFIHNKGDSSSCLSDGSDGQLKEEQFMQMFRDIFVPWCFYGDNCSASARLDLLLALLDDEYFSEQWGSILTYATKLEHSGTMTDYRDSNHIAMLAVLLEKARDKITMRKAGEDCSSRKGANADHWHHEHLELAAVAVANSLPPFRTSDARFVCAVLGGSKEGDETSFVAVLGGSKEDDETSFVSRNTLIMVFEEVFRKLLTFVLQSSLTWVRDAGSLLAAGVNNSGLELESSLHVCEMALFALEVLDGSFFCLKTLGEENGLVTGILAEIFIIDWEFSVGTAIGDAFDDESRKRIKARLDFGESVHAFYCKISNKFWKSLSIDHRMRMGSILTQSIRSAVFNEDRLNADKITSLCCLWMLEVLKHLCQYQDQEQNLLDQLLSKSDTWPLWTSPNFSTPTGAAALDVENAPIDIQASGSNKFVSSINKLILEIGFDRVLGLVNHTPSPPEEAANEEDTSRAWLAAEILCTWKWPGGSAIACFLPLLSSYAKSRSYCFQESFLDSIFNILLDGALVYGGRSAHSFSDMWPASGEEVKVIEEPFLRALVSFVFTLFKDDIWETEKAMTLVELLVNKLFIGEAINRNCLRILPPIVNILVRSLCRRHIASGESDRDAKLDSSEENHMQEVIEGWLQRLLLFPPLILWQTGEDMEEWFQLVISCYPLSAMGGIRALKPERSISAMERTLLLELFRKQRHISGATVAANQLPVVQMLLSKLIVISIGYCWKEFDEEDWEFLLSHIRRWIQSAVVVMEEFAESVNDAITSMSTSDNLDITSQNLEQIFLVSDSFPIDIATNALLSFSLFSGPLVLQQAEDANNLNPLRTERWDPIKDRISEGILRLFFCTGIAEAIASPCCHEAASIVASYRLEHPYFWELVASNVVNSSAHVRDKAVKSVEFWGLSKGPITSLYAILFSPRPVHSLQLAAYFMLSTEPVSHLAIIGEDTASYLVGDTTSDQDPSRLDLSSEQSIHLKEEISRMIVKLPYEVLEMDLVAQQRVNILLAWSLLLSHLWSLPSSSAARERLVQYIQDSANSVILDCLFQHIPIELFMAHSLKKKDTQLPAGISEFASAATRAIKTGSLLFCVESIWPVEEVKIASLAGAIFGLMICVLPAFVRGWFGDLRDRSTCNVIESFTRAWCSPALIANELSQIKKADFADENFSVSVSKSANEVVATYTKDETGMDLVIRLPVSYPLRPVDVDCTRSLGISEVKQRKWLMSMMSFVRNQNGALAEAIRIWKHNFDKEFEGVEECPICYSVIHTANHSLPRLACKTCKHKFHSACLYKWFSTSHKSSCPLCQSPF</sequence>
<name>A0A2N9E5V5_FAGSY</name>
<evidence type="ECO:0000256" key="7">
    <source>
        <dbReference type="ARBA" id="ARBA00022490"/>
    </source>
</evidence>
<evidence type="ECO:0000256" key="16">
    <source>
        <dbReference type="SAM" id="MobiDB-lite"/>
    </source>
</evidence>
<evidence type="ECO:0000256" key="2">
    <source>
        <dbReference type="ARBA" id="ARBA00004514"/>
    </source>
</evidence>
<dbReference type="PROSITE" id="PS50089">
    <property type="entry name" value="ZF_RING_2"/>
    <property type="match status" value="1"/>
</dbReference>
<dbReference type="Pfam" id="PF22958">
    <property type="entry name" value="Ltn1_1st"/>
    <property type="match status" value="1"/>
</dbReference>
<comment type="catalytic activity">
    <reaction evidence="1 15">
        <text>S-ubiquitinyl-[E2 ubiquitin-conjugating enzyme]-L-cysteine + [acceptor protein]-L-lysine = [E2 ubiquitin-conjugating enzyme]-L-cysteine + N(6)-ubiquitinyl-[acceptor protein]-L-lysine.</text>
        <dbReference type="EC" id="2.3.2.27"/>
    </reaction>
</comment>
<dbReference type="FunFam" id="3.30.40.10:FF:000038">
    <property type="entry name" value="E3 ubiquitin-protein ligase listerin"/>
    <property type="match status" value="1"/>
</dbReference>
<dbReference type="InterPro" id="IPR054476">
    <property type="entry name" value="Ltn1_N"/>
</dbReference>
<feature type="compositionally biased region" description="Basic and acidic residues" evidence="16">
    <location>
        <begin position="1"/>
        <end position="10"/>
    </location>
</feature>
<evidence type="ECO:0000256" key="3">
    <source>
        <dbReference type="ARBA" id="ARBA00004906"/>
    </source>
</evidence>
<dbReference type="InterPro" id="IPR002219">
    <property type="entry name" value="PKC_DAG/PE"/>
</dbReference>
<keyword evidence="11 14" id="KW-0863">Zinc-finger</keyword>
<evidence type="ECO:0000256" key="9">
    <source>
        <dbReference type="ARBA" id="ARBA00022723"/>
    </source>
</evidence>
<dbReference type="InterPro" id="IPR039795">
    <property type="entry name" value="LTN1/Rkr1"/>
</dbReference>
<dbReference type="GO" id="GO:0043023">
    <property type="term" value="F:ribosomal large subunit binding"/>
    <property type="evidence" value="ECO:0007669"/>
    <property type="project" value="TreeGrafter"/>
</dbReference>
<evidence type="ECO:0000256" key="12">
    <source>
        <dbReference type="ARBA" id="ARBA00022786"/>
    </source>
</evidence>
<dbReference type="SUPFAM" id="SSF57850">
    <property type="entry name" value="RING/U-box"/>
    <property type="match status" value="1"/>
</dbReference>
<evidence type="ECO:0000259" key="17">
    <source>
        <dbReference type="PROSITE" id="PS50081"/>
    </source>
</evidence>
<dbReference type="GO" id="GO:0008270">
    <property type="term" value="F:zinc ion binding"/>
    <property type="evidence" value="ECO:0007669"/>
    <property type="project" value="UniProtKB-KW"/>
</dbReference>
<evidence type="ECO:0000259" key="18">
    <source>
        <dbReference type="PROSITE" id="PS50089"/>
    </source>
</evidence>